<proteinExistence type="predicted"/>
<dbReference type="EMBL" id="PKMF04000054">
    <property type="protein sequence ID" value="KAK7854472.1"/>
    <property type="molecule type" value="Genomic_DNA"/>
</dbReference>
<evidence type="ECO:0000313" key="1">
    <source>
        <dbReference type="EMBL" id="KAK7854472.1"/>
    </source>
</evidence>
<sequence length="297" mass="34458">MTEFSTFEFQEQEFLNEDTDFLCQKLSPLFPSSISLDLHPQQQKDLLHEIVSSAHKIFFNHYNSNSTTNGNNKRWLMLMDLHIFTTYYLSSESKKGYAAYCPIGHYFHPLMELRRKKYETSSFYRTGTGFNGRLLITEEFFVQNIAGMHHDDITDLCSRSFFSSVQTSAFGPKQCTIATRIMVETHEKSLIVEKEIWDVIPTFFIVTPTCFTRSRELKRAAVTNAPKLNTELMISVHFFELLFSGMNVTMPSHTWVAGCWSNYQKSRTLTDGVKGRLIIKDYEDPKVWAALEKLDKK</sequence>
<reference evidence="1 2" key="1">
    <citation type="journal article" date="2018" name="Sci. Data">
        <title>The draft genome sequence of cork oak.</title>
        <authorList>
            <person name="Ramos A.M."/>
            <person name="Usie A."/>
            <person name="Barbosa P."/>
            <person name="Barros P.M."/>
            <person name="Capote T."/>
            <person name="Chaves I."/>
            <person name="Simoes F."/>
            <person name="Abreu I."/>
            <person name="Carrasquinho I."/>
            <person name="Faro C."/>
            <person name="Guimaraes J.B."/>
            <person name="Mendonca D."/>
            <person name="Nobrega F."/>
            <person name="Rodrigues L."/>
            <person name="Saibo N.J.M."/>
            <person name="Varela M.C."/>
            <person name="Egas C."/>
            <person name="Matos J."/>
            <person name="Miguel C.M."/>
            <person name="Oliveira M.M."/>
            <person name="Ricardo C.P."/>
            <person name="Goncalves S."/>
        </authorList>
    </citation>
    <scope>NUCLEOTIDE SEQUENCE [LARGE SCALE GENOMIC DNA]</scope>
    <source>
        <strain evidence="2">cv. HL8</strain>
    </source>
</reference>
<organism evidence="1 2">
    <name type="scientific">Quercus suber</name>
    <name type="common">Cork oak</name>
    <dbReference type="NCBI Taxonomy" id="58331"/>
    <lineage>
        <taxon>Eukaryota</taxon>
        <taxon>Viridiplantae</taxon>
        <taxon>Streptophyta</taxon>
        <taxon>Embryophyta</taxon>
        <taxon>Tracheophyta</taxon>
        <taxon>Spermatophyta</taxon>
        <taxon>Magnoliopsida</taxon>
        <taxon>eudicotyledons</taxon>
        <taxon>Gunneridae</taxon>
        <taxon>Pentapetalae</taxon>
        <taxon>rosids</taxon>
        <taxon>fabids</taxon>
        <taxon>Fagales</taxon>
        <taxon>Fagaceae</taxon>
        <taxon>Quercus</taxon>
    </lineage>
</organism>
<dbReference type="Proteomes" id="UP000237347">
    <property type="component" value="Unassembled WGS sequence"/>
</dbReference>
<accession>A0AAW0LUX2</accession>
<dbReference type="AlphaFoldDB" id="A0AAW0LUX2"/>
<keyword evidence="2" id="KW-1185">Reference proteome</keyword>
<protein>
    <submittedName>
        <fullName evidence="1">Haloacid dehalogenase-like hydrolase domain-containing protein sgpp</fullName>
    </submittedName>
</protein>
<name>A0AAW0LUX2_QUESU</name>
<gene>
    <name evidence="1" type="primary">SGPP_0</name>
    <name evidence="1" type="ORF">CFP56_031839</name>
</gene>
<dbReference type="GO" id="GO:0016787">
    <property type="term" value="F:hydrolase activity"/>
    <property type="evidence" value="ECO:0007669"/>
    <property type="project" value="UniProtKB-KW"/>
</dbReference>
<comment type="caution">
    <text evidence="1">The sequence shown here is derived from an EMBL/GenBank/DDBJ whole genome shotgun (WGS) entry which is preliminary data.</text>
</comment>
<evidence type="ECO:0000313" key="2">
    <source>
        <dbReference type="Proteomes" id="UP000237347"/>
    </source>
</evidence>